<evidence type="ECO:0000256" key="1">
    <source>
        <dbReference type="ARBA" id="ARBA00005417"/>
    </source>
</evidence>
<dbReference type="PANTHER" id="PTHR43875">
    <property type="entry name" value="MALTODEXTRIN IMPORT ATP-BINDING PROTEIN MSMX"/>
    <property type="match status" value="1"/>
</dbReference>
<dbReference type="RefSeq" id="WP_142084928.1">
    <property type="nucleotide sequence ID" value="NZ_VFPT01000002.1"/>
</dbReference>
<dbReference type="Proteomes" id="UP000320582">
    <property type="component" value="Unassembled WGS sequence"/>
</dbReference>
<dbReference type="InterPro" id="IPR017871">
    <property type="entry name" value="ABC_transporter-like_CS"/>
</dbReference>
<dbReference type="Pfam" id="PF00005">
    <property type="entry name" value="ABC_tran"/>
    <property type="match status" value="1"/>
</dbReference>
<feature type="domain" description="ABC transporter" evidence="5">
    <location>
        <begin position="5"/>
        <end position="236"/>
    </location>
</feature>
<dbReference type="SUPFAM" id="SSF52540">
    <property type="entry name" value="P-loop containing nucleoside triphosphate hydrolases"/>
    <property type="match status" value="1"/>
</dbReference>
<dbReference type="PROSITE" id="PS00211">
    <property type="entry name" value="ABC_TRANSPORTER_1"/>
    <property type="match status" value="1"/>
</dbReference>
<proteinExistence type="inferred from homology"/>
<evidence type="ECO:0000313" key="7">
    <source>
        <dbReference type="Proteomes" id="UP000320582"/>
    </source>
</evidence>
<keyword evidence="2" id="KW-0813">Transport</keyword>
<dbReference type="PANTHER" id="PTHR43875:SF1">
    <property type="entry name" value="OSMOPROTECTIVE COMPOUNDS UPTAKE ATP-BINDING PROTEIN GGTA"/>
    <property type="match status" value="1"/>
</dbReference>
<dbReference type="CDD" id="cd03301">
    <property type="entry name" value="ABC_MalK_N"/>
    <property type="match status" value="1"/>
</dbReference>
<gene>
    <name evidence="6" type="ORF">BD293_3851</name>
</gene>
<dbReference type="GO" id="GO:0016887">
    <property type="term" value="F:ATP hydrolysis activity"/>
    <property type="evidence" value="ECO:0007669"/>
    <property type="project" value="InterPro"/>
</dbReference>
<dbReference type="Gene3D" id="3.40.50.300">
    <property type="entry name" value="P-loop containing nucleotide triphosphate hydrolases"/>
    <property type="match status" value="1"/>
</dbReference>
<reference evidence="6 7" key="1">
    <citation type="submission" date="2019-06" db="EMBL/GenBank/DDBJ databases">
        <title>Genomic Encyclopedia of Archaeal and Bacterial Type Strains, Phase II (KMG-II): from individual species to whole genera.</title>
        <authorList>
            <person name="Goeker M."/>
        </authorList>
    </citation>
    <scope>NUCLEOTIDE SEQUENCE [LARGE SCALE GENOMIC DNA]</scope>
    <source>
        <strain evidence="6 7">DSM 18423</strain>
    </source>
</reference>
<accession>A0A543K5Y5</accession>
<dbReference type="InterPro" id="IPR008995">
    <property type="entry name" value="Mo/tungstate-bd_C_term_dom"/>
</dbReference>
<protein>
    <submittedName>
        <fullName evidence="6">sn-glycerol 3-phosphate transport system ATP-binding protein/multiple sugar transport system ATP-binding protein</fullName>
    </submittedName>
</protein>
<dbReference type="InterPro" id="IPR003593">
    <property type="entry name" value="AAA+_ATPase"/>
</dbReference>
<dbReference type="FunFam" id="3.40.50.300:FF:000042">
    <property type="entry name" value="Maltose/maltodextrin ABC transporter, ATP-binding protein"/>
    <property type="match status" value="1"/>
</dbReference>
<evidence type="ECO:0000256" key="4">
    <source>
        <dbReference type="ARBA" id="ARBA00022840"/>
    </source>
</evidence>
<dbReference type="GO" id="GO:0005524">
    <property type="term" value="F:ATP binding"/>
    <property type="evidence" value="ECO:0007669"/>
    <property type="project" value="UniProtKB-KW"/>
</dbReference>
<dbReference type="SMART" id="SM00382">
    <property type="entry name" value="AAA"/>
    <property type="match status" value="1"/>
</dbReference>
<dbReference type="GO" id="GO:0008643">
    <property type="term" value="P:carbohydrate transport"/>
    <property type="evidence" value="ECO:0007669"/>
    <property type="project" value="InterPro"/>
</dbReference>
<dbReference type="InterPro" id="IPR027417">
    <property type="entry name" value="P-loop_NTPase"/>
</dbReference>
<dbReference type="Pfam" id="PF17912">
    <property type="entry name" value="OB_MalK"/>
    <property type="match status" value="1"/>
</dbReference>
<dbReference type="SUPFAM" id="SSF50331">
    <property type="entry name" value="MOP-like"/>
    <property type="match status" value="1"/>
</dbReference>
<dbReference type="InterPro" id="IPR047641">
    <property type="entry name" value="ABC_transpr_MalK/UgpC-like"/>
</dbReference>
<dbReference type="GO" id="GO:0140359">
    <property type="term" value="F:ABC-type transporter activity"/>
    <property type="evidence" value="ECO:0007669"/>
    <property type="project" value="InterPro"/>
</dbReference>
<dbReference type="AlphaFoldDB" id="A0A543K5Y5"/>
<name>A0A543K5Y5_9RHOB</name>
<dbReference type="InterPro" id="IPR015855">
    <property type="entry name" value="ABC_transpr_MalK-like"/>
</dbReference>
<comment type="similarity">
    <text evidence="1">Belongs to the ABC transporter superfamily.</text>
</comment>
<keyword evidence="4 6" id="KW-0067">ATP-binding</keyword>
<comment type="caution">
    <text evidence="6">The sequence shown here is derived from an EMBL/GenBank/DDBJ whole genome shotgun (WGS) entry which is preliminary data.</text>
</comment>
<dbReference type="PROSITE" id="PS50893">
    <property type="entry name" value="ABC_TRANSPORTER_2"/>
    <property type="match status" value="1"/>
</dbReference>
<dbReference type="InterPro" id="IPR040582">
    <property type="entry name" value="OB_MalK-like"/>
</dbReference>
<dbReference type="GO" id="GO:0055052">
    <property type="term" value="C:ATP-binding cassette (ABC) transporter complex, substrate-binding subunit-containing"/>
    <property type="evidence" value="ECO:0007669"/>
    <property type="project" value="TreeGrafter"/>
</dbReference>
<evidence type="ECO:0000313" key="6">
    <source>
        <dbReference type="EMBL" id="TQM90464.1"/>
    </source>
</evidence>
<evidence type="ECO:0000256" key="2">
    <source>
        <dbReference type="ARBA" id="ARBA00022448"/>
    </source>
</evidence>
<evidence type="ECO:0000259" key="5">
    <source>
        <dbReference type="PROSITE" id="PS50893"/>
    </source>
</evidence>
<dbReference type="InterPro" id="IPR003439">
    <property type="entry name" value="ABC_transporter-like_ATP-bd"/>
</dbReference>
<organism evidence="6 7">
    <name type="scientific">Roseinatronobacter monicus</name>
    <dbReference type="NCBI Taxonomy" id="393481"/>
    <lineage>
        <taxon>Bacteria</taxon>
        <taxon>Pseudomonadati</taxon>
        <taxon>Pseudomonadota</taxon>
        <taxon>Alphaproteobacteria</taxon>
        <taxon>Rhodobacterales</taxon>
        <taxon>Paracoccaceae</taxon>
        <taxon>Roseinatronobacter</taxon>
    </lineage>
</organism>
<evidence type="ECO:0000256" key="3">
    <source>
        <dbReference type="ARBA" id="ARBA00022741"/>
    </source>
</evidence>
<keyword evidence="6" id="KW-0762">Sugar transport</keyword>
<dbReference type="Gene3D" id="2.40.50.140">
    <property type="entry name" value="Nucleic acid-binding proteins"/>
    <property type="match status" value="1"/>
</dbReference>
<dbReference type="EMBL" id="VFPT01000002">
    <property type="protein sequence ID" value="TQM90464.1"/>
    <property type="molecule type" value="Genomic_DNA"/>
</dbReference>
<keyword evidence="3" id="KW-0547">Nucleotide-binding</keyword>
<dbReference type="OrthoDB" id="9802264at2"/>
<keyword evidence="7" id="KW-1185">Reference proteome</keyword>
<sequence length="388" mass="41700">MTKAVEARDLWKTYPGDIHAVKGINFRIEPGELMVLVGASGCGKTTTLRMVAGLERISDGEILVGDKRVNDLHPAKRGVALVFQNFALYPHKTTFQNIAFPLESSGVARDEIRRRVTEVAEMLELSAHLDKTPDGLSGGQQQRVSLGRAIVRNPDVLLLDEPLSNLDARLRVVMRSELKRIQRRVGSTALYVTHDQVEAMTMGDRIVVMSGGNIAQIGTPQDVYLLPADMAVARTIGSPAMNLMPGTATASGGNVSLQGDGWKLALSGDVAAALAARLSGPEQKITLGIRPEDVRLAPGTEAADGLASGVCLTAEPLGSETLYTVDLKPEGLRILHRETHVSLPEGTRTTVLSRQDARVHVFDSASGARLFSMIDREGVWQVTETSAA</sequence>
<dbReference type="InterPro" id="IPR012340">
    <property type="entry name" value="NA-bd_OB-fold"/>
</dbReference>
<dbReference type="Gene3D" id="2.40.50.100">
    <property type="match status" value="1"/>
</dbReference>